<sequence length="98" mass="11151">MTVTQSTFHPRGASSVNLFVRKKATNQLSRLVEKSVHKTESSSSSEGDDKDHDMEDELFQAPYETSRRNEKDSDLSKRFLGEKPLKKLSRKTPSPTRP</sequence>
<feature type="compositionally biased region" description="Basic and acidic residues" evidence="1">
    <location>
        <begin position="31"/>
        <end position="40"/>
    </location>
</feature>
<gene>
    <name evidence="2" type="ORF">Hamer_G010129</name>
</gene>
<feature type="region of interest" description="Disordered" evidence="1">
    <location>
        <begin position="30"/>
        <end position="98"/>
    </location>
</feature>
<evidence type="ECO:0000313" key="2">
    <source>
        <dbReference type="EMBL" id="KAG7167743.1"/>
    </source>
</evidence>
<dbReference type="Proteomes" id="UP000747542">
    <property type="component" value="Unassembled WGS sequence"/>
</dbReference>
<dbReference type="EMBL" id="JAHLQT010021257">
    <property type="protein sequence ID" value="KAG7167743.1"/>
    <property type="molecule type" value="Genomic_DNA"/>
</dbReference>
<evidence type="ECO:0000256" key="1">
    <source>
        <dbReference type="SAM" id="MobiDB-lite"/>
    </source>
</evidence>
<accession>A0A8J5K6X8</accession>
<comment type="caution">
    <text evidence="2">The sequence shown here is derived from an EMBL/GenBank/DDBJ whole genome shotgun (WGS) entry which is preliminary data.</text>
</comment>
<keyword evidence="3" id="KW-1185">Reference proteome</keyword>
<reference evidence="2" key="1">
    <citation type="journal article" date="2021" name="Sci. Adv.">
        <title>The American lobster genome reveals insights on longevity, neural, and immune adaptations.</title>
        <authorList>
            <person name="Polinski J.M."/>
            <person name="Zimin A.V."/>
            <person name="Clark K.F."/>
            <person name="Kohn A.B."/>
            <person name="Sadowski N."/>
            <person name="Timp W."/>
            <person name="Ptitsyn A."/>
            <person name="Khanna P."/>
            <person name="Romanova D.Y."/>
            <person name="Williams P."/>
            <person name="Greenwood S.J."/>
            <person name="Moroz L.L."/>
            <person name="Walt D.R."/>
            <person name="Bodnar A.G."/>
        </authorList>
    </citation>
    <scope>NUCLEOTIDE SEQUENCE</scope>
    <source>
        <strain evidence="2">GMGI-L3</strain>
    </source>
</reference>
<proteinExistence type="predicted"/>
<protein>
    <submittedName>
        <fullName evidence="2">Uncharacterized protein</fullName>
    </submittedName>
</protein>
<organism evidence="2 3">
    <name type="scientific">Homarus americanus</name>
    <name type="common">American lobster</name>
    <dbReference type="NCBI Taxonomy" id="6706"/>
    <lineage>
        <taxon>Eukaryota</taxon>
        <taxon>Metazoa</taxon>
        <taxon>Ecdysozoa</taxon>
        <taxon>Arthropoda</taxon>
        <taxon>Crustacea</taxon>
        <taxon>Multicrustacea</taxon>
        <taxon>Malacostraca</taxon>
        <taxon>Eumalacostraca</taxon>
        <taxon>Eucarida</taxon>
        <taxon>Decapoda</taxon>
        <taxon>Pleocyemata</taxon>
        <taxon>Astacidea</taxon>
        <taxon>Nephropoidea</taxon>
        <taxon>Nephropidae</taxon>
        <taxon>Homarus</taxon>
    </lineage>
</organism>
<dbReference type="AlphaFoldDB" id="A0A8J5K6X8"/>
<evidence type="ECO:0000313" key="3">
    <source>
        <dbReference type="Proteomes" id="UP000747542"/>
    </source>
</evidence>
<feature type="compositionally biased region" description="Basic and acidic residues" evidence="1">
    <location>
        <begin position="65"/>
        <end position="85"/>
    </location>
</feature>
<name>A0A8J5K6X8_HOMAM</name>